<evidence type="ECO:0000313" key="7">
    <source>
        <dbReference type="Proteomes" id="UP000290218"/>
    </source>
</evidence>
<dbReference type="InterPro" id="IPR001547">
    <property type="entry name" value="Glyco_hydro_5"/>
</dbReference>
<evidence type="ECO:0000256" key="1">
    <source>
        <dbReference type="ARBA" id="ARBA00001678"/>
    </source>
</evidence>
<dbReference type="EC" id="3.2.1.78" evidence="2"/>
<dbReference type="AlphaFoldDB" id="A0A4Q1C4K7"/>
<gene>
    <name evidence="6" type="ORF">ESB00_16810</name>
</gene>
<dbReference type="Proteomes" id="UP000290218">
    <property type="component" value="Unassembled WGS sequence"/>
</dbReference>
<accession>A0A4Q1C4K7</accession>
<feature type="domain" description="Glycoside hydrolase family 5" evidence="5">
    <location>
        <begin position="36"/>
        <end position="439"/>
    </location>
</feature>
<dbReference type="GO" id="GO:0016985">
    <property type="term" value="F:mannan endo-1,4-beta-mannosidase activity"/>
    <property type="evidence" value="ECO:0007669"/>
    <property type="project" value="TreeGrafter"/>
</dbReference>
<comment type="caution">
    <text evidence="6">The sequence shown here is derived from an EMBL/GenBank/DDBJ whole genome shotgun (WGS) entry which is preliminary data.</text>
</comment>
<dbReference type="PANTHER" id="PTHR31451:SF40">
    <property type="entry name" value="GLYCOSIDE HYDROLASE FAMILY 5 DOMAIN-CONTAINING PROTEIN"/>
    <property type="match status" value="1"/>
</dbReference>
<dbReference type="Gene3D" id="3.20.20.80">
    <property type="entry name" value="Glycosidases"/>
    <property type="match status" value="1"/>
</dbReference>
<evidence type="ECO:0000256" key="3">
    <source>
        <dbReference type="ARBA" id="ARBA00022801"/>
    </source>
</evidence>
<proteinExistence type="predicted"/>
<comment type="catalytic activity">
    <reaction evidence="1">
        <text>Random hydrolysis of (1-&gt;4)-beta-D-mannosidic linkages in mannans, galactomannans and glucomannans.</text>
        <dbReference type="EC" id="3.2.1.78"/>
    </reaction>
</comment>
<dbReference type="SUPFAM" id="SSF51445">
    <property type="entry name" value="(Trans)glycosidases"/>
    <property type="match status" value="1"/>
</dbReference>
<sequence>MYAPLFRPFRYLIAGLLLSLAVGPGLLGETMSRADEFVRVDGTRFLRAGRPYAFAGVNFWFAAWLGRSGDGGDPARLGRELDQLRSLGVTNLRVLAAAEPTRYAPLTPAFQPAPGRYNEDLLRGLDRALDEIGRRGLTAVLYLNNQWEWSGGMATYVEWATGEKRPPADRWPDTLRFDTRFYSLPAARTLYLDYVRHLVTRVNSVNGRRYADDPTIMAWQLCNEPRTGDGEDLARVGDSLLAWADENSRLIRRLAPRQLISTGSEGVIGCGWDADFYRRLHALPAIDYLTAHIWPLNWGWYKPADRAGTLPVSIQRTREYLSQHIAVARALGKPLVLEEFGLGRDDARYLPGTPVTARDAYFSAVFETFRAELVTGSPLTGLNLWSWAGEGVPVDPAGAFWRPGTPFTGDNGIEPQGLNSLFATDHSTLALLRDLNRHLSANAAPVLSR</sequence>
<dbReference type="InterPro" id="IPR045053">
    <property type="entry name" value="MAN-like"/>
</dbReference>
<dbReference type="RefSeq" id="WP_129048944.1">
    <property type="nucleotide sequence ID" value="NZ_SDHX01000002.1"/>
</dbReference>
<dbReference type="InterPro" id="IPR017853">
    <property type="entry name" value="GH"/>
</dbReference>
<dbReference type="EMBL" id="SDHX01000002">
    <property type="protein sequence ID" value="RXK53354.1"/>
    <property type="molecule type" value="Genomic_DNA"/>
</dbReference>
<keyword evidence="3" id="KW-0378">Hydrolase</keyword>
<evidence type="ECO:0000313" key="6">
    <source>
        <dbReference type="EMBL" id="RXK53354.1"/>
    </source>
</evidence>
<dbReference type="PANTHER" id="PTHR31451">
    <property type="match status" value="1"/>
</dbReference>
<keyword evidence="7" id="KW-1185">Reference proteome</keyword>
<evidence type="ECO:0000256" key="4">
    <source>
        <dbReference type="ARBA" id="ARBA00023295"/>
    </source>
</evidence>
<protein>
    <recommendedName>
        <fullName evidence="2">mannan endo-1,4-beta-mannosidase</fullName>
        <ecNumber evidence="2">3.2.1.78</ecNumber>
    </recommendedName>
</protein>
<reference evidence="6 7" key="1">
    <citation type="submission" date="2019-01" db="EMBL/GenBank/DDBJ databases">
        <title>Lacunisphaera sp. strain TWA-58.</title>
        <authorList>
            <person name="Chen W.-M."/>
        </authorList>
    </citation>
    <scope>NUCLEOTIDE SEQUENCE [LARGE SCALE GENOMIC DNA]</scope>
    <source>
        <strain evidence="6 7">TWA-58</strain>
    </source>
</reference>
<dbReference type="Pfam" id="PF26410">
    <property type="entry name" value="GH5_mannosidase"/>
    <property type="match status" value="1"/>
</dbReference>
<name>A0A4Q1C4K7_9BACT</name>
<dbReference type="OrthoDB" id="9758603at2"/>
<evidence type="ECO:0000259" key="5">
    <source>
        <dbReference type="Pfam" id="PF26410"/>
    </source>
</evidence>
<dbReference type="GO" id="GO:0000272">
    <property type="term" value="P:polysaccharide catabolic process"/>
    <property type="evidence" value="ECO:0007669"/>
    <property type="project" value="InterPro"/>
</dbReference>
<keyword evidence="4" id="KW-0326">Glycosidase</keyword>
<evidence type="ECO:0000256" key="2">
    <source>
        <dbReference type="ARBA" id="ARBA00012706"/>
    </source>
</evidence>
<organism evidence="6 7">
    <name type="scientific">Oleiharenicola lentus</name>
    <dbReference type="NCBI Taxonomy" id="2508720"/>
    <lineage>
        <taxon>Bacteria</taxon>
        <taxon>Pseudomonadati</taxon>
        <taxon>Verrucomicrobiota</taxon>
        <taxon>Opitutia</taxon>
        <taxon>Opitutales</taxon>
        <taxon>Opitutaceae</taxon>
        <taxon>Oleiharenicola</taxon>
    </lineage>
</organism>